<comment type="caution">
    <text evidence="10">The sequence shown here is derived from an EMBL/GenBank/DDBJ whole genome shotgun (WGS) entry which is preliminary data.</text>
</comment>
<dbReference type="InterPro" id="IPR046700">
    <property type="entry name" value="DUF6570"/>
</dbReference>
<dbReference type="Pfam" id="PF14214">
    <property type="entry name" value="Helitron_like_N"/>
    <property type="match status" value="1"/>
</dbReference>
<dbReference type="Pfam" id="PF05970">
    <property type="entry name" value="PIF1"/>
    <property type="match status" value="1"/>
</dbReference>
<dbReference type="EMBL" id="CAJNOM010001199">
    <property type="protein sequence ID" value="CAF1597687.1"/>
    <property type="molecule type" value="Genomic_DNA"/>
</dbReference>
<keyword evidence="2" id="KW-0645">Protease</keyword>
<dbReference type="OrthoDB" id="10025629at2759"/>
<keyword evidence="6" id="KW-0227">DNA damage</keyword>
<proteinExistence type="inferred from homology"/>
<dbReference type="EC" id="5.6.2.3" evidence="6"/>
<dbReference type="GO" id="GO:0006508">
    <property type="term" value="P:proteolysis"/>
    <property type="evidence" value="ECO:0007669"/>
    <property type="project" value="UniProtKB-KW"/>
</dbReference>
<dbReference type="GO" id="GO:0016579">
    <property type="term" value="P:protein deubiquitination"/>
    <property type="evidence" value="ECO:0007669"/>
    <property type="project" value="InterPro"/>
</dbReference>
<dbReference type="InterPro" id="IPR027417">
    <property type="entry name" value="P-loop_NTPase"/>
</dbReference>
<dbReference type="SMART" id="SM01246">
    <property type="entry name" value="Josephin"/>
    <property type="match status" value="1"/>
</dbReference>
<evidence type="ECO:0000256" key="6">
    <source>
        <dbReference type="RuleBase" id="RU363044"/>
    </source>
</evidence>
<keyword evidence="6" id="KW-0233">DNA recombination</keyword>
<comment type="catalytic activity">
    <reaction evidence="1">
        <text>Thiol-dependent hydrolysis of ester, thioester, amide, peptide and isopeptide bonds formed by the C-terminal Gly of ubiquitin (a 76-residue protein attached to proteins as an intracellular targeting signal).</text>
        <dbReference type="EC" id="3.4.19.12"/>
    </reaction>
</comment>
<comment type="cofactor">
    <cofactor evidence="6">
        <name>Mg(2+)</name>
        <dbReference type="ChEBI" id="CHEBI:18420"/>
    </cofactor>
</comment>
<dbReference type="CDD" id="cd18809">
    <property type="entry name" value="SF1_C_RecD"/>
    <property type="match status" value="1"/>
</dbReference>
<sequence>MARKRKDNKKWRSGPSRKKSYRKKKATQKPSQICRSNSKPNRPTKPSQQNRRKINKKKKHSFDPSISLETQSTEQIFDTRIIHDFLSERYLSEVRQVWLSCKCCTCEHPKCNMQLAKKEHEKYHDCVANDIICQFCYDFIPSENKPFCPHSHARNMISIPMTPTCLKLGFLEQRAVALMHCYMSILIIRGHQSAMEGQVVHCQADITDNIGDLLPFPKCYEFMAVIQQKPPNENNEIRFTVRYSVSAIQIMKALQFLIQNHSGYLNKQVLPLKKIEEMFECRQDDVAPIRVIDSYAYNNCTTSAPIILGANEDFFGPIRTLKAGEDPIWKIQSGMEESTFPWIYPTGEGGELDTKRPIPLTLRDYSKLRLMSADKRWQSDSIWTFRAMNLIQSDDLCKAVNYHVKKQFKKDRLCYNIYPSIGKAVWGTAAFWYAPRKSLRAMYATLDKPNIFMSANLQDDVEFLCHINPVRFGHIDNLNYDAIDNFSEDDYLQLVNENSALVARMCHRRMLAFEKFISDKKHPFFIDYVVTNYFFKIEFQRSGLPHLHTLLWLDNFPSTDTAAGRKKIIEFIDAFLDTSLPNKETDLEGYRLVKKKQTHIHTFTCSKGSVKVRIRRARKFKDEETSKIIKANHLKDVNKNYLNENEIYEQVDPEKDPDLLQLLRDRKEFFERLGCRFGSPFDLAHESHFRTYKEARMLTRGDRDIIIKRLTEESRRIIPYNLNFLKTFRCNHDIQVITDPWASAEYLFSYVAKGAHMEKNLVYQMSNCTCSSIMEAKSVLLKTGNAVLSHRQVGKVEASWTVLGIPLYHSLLRCKSLYISLPCDEEKILKRGRTEVNSLDDFVQSLTDRYIKRPSTPSVIDQITLFEFLTWFDYDRSSSINLPEILEEPLVENPLWRTDFNQPPLLKTSTLLRRIVLSCGTILIQHKEPSRISFMCRYDDSMLAIYSILSIGIAYRDPFAEFLNNKQDNDIKDLYQTLLKNRNKLIQQFSTLPGAYKVQMLSALEHLCDLNAHDFAIKPRTSFIFTGDDEDDIEDNINEDNKEISNNNTSNYKIDSNQNVINEYINDEDEEHTHSKNDIQINSPSTRTEELLTSANTQQRFLAKFFRQYLLAIMRYEENRLRLKHASKPLPFHIVVNGLAGSGKSYVISIIEQMLTDFCISESAIRNRPRRRKGLLKMAHTGKAALNILGWTIHTALGMRPDNTSTPNNAPSFKIHSLRNRLGDLILIIINEISLVSHSLFQKVNKRLNEIFEVSDKSGVYFGNIPILLSGDLAQCEPVAAKQIFWRPPSETFSLWADLFRPINFNINMRQGEDRQFFDILSQMRLDRLAELQSAEFANAIYPYSTRAKTNERNSIKLKETATKLKNPIWIIQAVDNIGMARTSFFNPIKASKKDCKIQLKPSNDENECGSMFEQLPLCVAARVICRRNIDFDGGMVNGTEAIVKDIIWDNNDNIILPMSNRCVFTNLDRAMATSLPKYVELELDNGTIYKMVPEEVTFKNKNGILMIRRQLPLSLGYAITIHRSQCMTYNKLVVDLTGRNWKPECKFENSNLCSTKYVKNLEDIIICEKQDRNYCGRHVLRGLSQRLDLFSDEYLKEIAKNLAATEQIFRHGESVELTDYYYESSGDYDIQILKAALINTFNIEIVQIHTLETNTTSMQSLIVFNIQNVQALIIQQNYHYYCLRRFRLTKDYFFKIDSKYPIQHEPIHREHIVNFLRTILEQGSNVYVLVQYVSDHINDQLSIDNIEKRLWTLPDAPADLECLVNIYDTQ</sequence>
<keyword evidence="4 6" id="KW-0378">Hydrolase</keyword>
<evidence type="ECO:0000256" key="1">
    <source>
        <dbReference type="ARBA" id="ARBA00000707"/>
    </source>
</evidence>
<dbReference type="Gene3D" id="3.40.50.300">
    <property type="entry name" value="P-loop containing nucleotide triphosphate hydrolases"/>
    <property type="match status" value="1"/>
</dbReference>
<comment type="catalytic activity">
    <reaction evidence="6">
        <text>ATP + H2O = ADP + phosphate + H(+)</text>
        <dbReference type="Rhea" id="RHEA:13065"/>
        <dbReference type="ChEBI" id="CHEBI:15377"/>
        <dbReference type="ChEBI" id="CHEBI:15378"/>
        <dbReference type="ChEBI" id="CHEBI:30616"/>
        <dbReference type="ChEBI" id="CHEBI:43474"/>
        <dbReference type="ChEBI" id="CHEBI:456216"/>
        <dbReference type="EC" id="5.6.2.3"/>
    </reaction>
</comment>
<dbReference type="Pfam" id="PF02099">
    <property type="entry name" value="Josephin"/>
    <property type="match status" value="1"/>
</dbReference>
<feature type="domain" description="Josephin" evidence="8">
    <location>
        <begin position="1563"/>
        <end position="1745"/>
    </location>
</feature>
<evidence type="ECO:0000256" key="5">
    <source>
        <dbReference type="PROSITE-ProRule" id="PRU00331"/>
    </source>
</evidence>
<dbReference type="GO" id="GO:0006310">
    <property type="term" value="P:DNA recombination"/>
    <property type="evidence" value="ECO:0007669"/>
    <property type="project" value="UniProtKB-KW"/>
</dbReference>
<gene>
    <name evidence="9" type="ORF">BJG266_LOCUS35123</name>
    <name evidence="10" type="ORF">QVE165_LOCUS52165</name>
</gene>
<dbReference type="Proteomes" id="UP000663832">
    <property type="component" value="Unassembled WGS sequence"/>
</dbReference>
<comment type="similarity">
    <text evidence="6">Belongs to the helicase family.</text>
</comment>
<accession>A0A816AL26</accession>
<dbReference type="EMBL" id="CAJNOI010000849">
    <property type="protein sequence ID" value="CAF1354156.1"/>
    <property type="molecule type" value="Genomic_DNA"/>
</dbReference>
<dbReference type="GO" id="GO:0006281">
    <property type="term" value="P:DNA repair"/>
    <property type="evidence" value="ECO:0007669"/>
    <property type="project" value="UniProtKB-KW"/>
</dbReference>
<feature type="compositionally biased region" description="Basic residues" evidence="7">
    <location>
        <begin position="1"/>
        <end position="27"/>
    </location>
</feature>
<dbReference type="Proteomes" id="UP000663877">
    <property type="component" value="Unassembled WGS sequence"/>
</dbReference>
<dbReference type="PANTHER" id="PTHR47642">
    <property type="entry name" value="ATP-DEPENDENT DNA HELICASE"/>
    <property type="match status" value="1"/>
</dbReference>
<feature type="region of interest" description="Disordered" evidence="7">
    <location>
        <begin position="1"/>
        <end position="65"/>
    </location>
</feature>
<feature type="compositionally biased region" description="Polar residues" evidence="7">
    <location>
        <begin position="28"/>
        <end position="47"/>
    </location>
</feature>
<protein>
    <recommendedName>
        <fullName evidence="6">ATP-dependent DNA helicase</fullName>
        <ecNumber evidence="6">5.6.2.3</ecNumber>
    </recommendedName>
</protein>
<dbReference type="InterPro" id="IPR025476">
    <property type="entry name" value="Helitron_helicase-like"/>
</dbReference>
<dbReference type="Pfam" id="PF20209">
    <property type="entry name" value="DUF6570"/>
    <property type="match status" value="1"/>
</dbReference>
<evidence type="ECO:0000313" key="9">
    <source>
        <dbReference type="EMBL" id="CAF1354156.1"/>
    </source>
</evidence>
<dbReference type="GO" id="GO:0000723">
    <property type="term" value="P:telomere maintenance"/>
    <property type="evidence" value="ECO:0007669"/>
    <property type="project" value="InterPro"/>
</dbReference>
<dbReference type="PROSITE" id="PS50957">
    <property type="entry name" value="JOSEPHIN"/>
    <property type="match status" value="1"/>
</dbReference>
<keyword evidence="6" id="KW-0347">Helicase</keyword>
<evidence type="ECO:0000313" key="11">
    <source>
        <dbReference type="Proteomes" id="UP000663832"/>
    </source>
</evidence>
<evidence type="ECO:0000256" key="3">
    <source>
        <dbReference type="ARBA" id="ARBA00022786"/>
    </source>
</evidence>
<dbReference type="InterPro" id="IPR051055">
    <property type="entry name" value="PIF1_helicase"/>
</dbReference>
<evidence type="ECO:0000256" key="7">
    <source>
        <dbReference type="SAM" id="MobiDB-lite"/>
    </source>
</evidence>
<keyword evidence="11" id="KW-1185">Reference proteome</keyword>
<feature type="compositionally biased region" description="Basic residues" evidence="7">
    <location>
        <begin position="50"/>
        <end position="60"/>
    </location>
</feature>
<evidence type="ECO:0000259" key="8">
    <source>
        <dbReference type="PROSITE" id="PS50957"/>
    </source>
</evidence>
<dbReference type="InterPro" id="IPR006155">
    <property type="entry name" value="Josephin"/>
</dbReference>
<comment type="caution">
    <text evidence="5">Lacks conserved residue(s) required for the propagation of feature annotation.</text>
</comment>
<dbReference type="Gene3D" id="3.90.70.40">
    <property type="match status" value="1"/>
</dbReference>
<keyword evidence="3" id="KW-0833">Ubl conjugation pathway</keyword>
<evidence type="ECO:0000313" key="10">
    <source>
        <dbReference type="EMBL" id="CAF1597687.1"/>
    </source>
</evidence>
<organism evidence="10 11">
    <name type="scientific">Adineta steineri</name>
    <dbReference type="NCBI Taxonomy" id="433720"/>
    <lineage>
        <taxon>Eukaryota</taxon>
        <taxon>Metazoa</taxon>
        <taxon>Spiralia</taxon>
        <taxon>Gnathifera</taxon>
        <taxon>Rotifera</taxon>
        <taxon>Eurotatoria</taxon>
        <taxon>Bdelloidea</taxon>
        <taxon>Adinetida</taxon>
        <taxon>Adinetidae</taxon>
        <taxon>Adineta</taxon>
    </lineage>
</organism>
<dbReference type="GO" id="GO:0043139">
    <property type="term" value="F:5'-3' DNA helicase activity"/>
    <property type="evidence" value="ECO:0007669"/>
    <property type="project" value="UniProtKB-EC"/>
</dbReference>
<keyword evidence="6" id="KW-0067">ATP-binding</keyword>
<name>A0A816AL26_9BILA</name>
<dbReference type="GO" id="GO:0004843">
    <property type="term" value="F:cysteine-type deubiquitinase activity"/>
    <property type="evidence" value="ECO:0007669"/>
    <property type="project" value="UniProtKB-EC"/>
</dbReference>
<evidence type="ECO:0000256" key="4">
    <source>
        <dbReference type="ARBA" id="ARBA00022801"/>
    </source>
</evidence>
<evidence type="ECO:0000256" key="2">
    <source>
        <dbReference type="ARBA" id="ARBA00022670"/>
    </source>
</evidence>
<dbReference type="SUPFAM" id="SSF52540">
    <property type="entry name" value="P-loop containing nucleoside triphosphate hydrolases"/>
    <property type="match status" value="2"/>
</dbReference>
<dbReference type="Gene3D" id="1.10.287.10">
    <property type="entry name" value="S15/NS1, RNA-binding"/>
    <property type="match status" value="1"/>
</dbReference>
<dbReference type="GO" id="GO:0005524">
    <property type="term" value="F:ATP binding"/>
    <property type="evidence" value="ECO:0007669"/>
    <property type="project" value="UniProtKB-KW"/>
</dbReference>
<keyword evidence="6" id="KW-0234">DNA repair</keyword>
<keyword evidence="6" id="KW-0547">Nucleotide-binding</keyword>
<dbReference type="InterPro" id="IPR010285">
    <property type="entry name" value="DNA_helicase_pif1-like_DEAD"/>
</dbReference>
<dbReference type="PANTHER" id="PTHR47642:SF5">
    <property type="entry name" value="ATP-DEPENDENT DNA HELICASE"/>
    <property type="match status" value="1"/>
</dbReference>
<reference evidence="10" key="1">
    <citation type="submission" date="2021-02" db="EMBL/GenBank/DDBJ databases">
        <authorList>
            <person name="Nowell W R."/>
        </authorList>
    </citation>
    <scope>NUCLEOTIDE SEQUENCE</scope>
</reference>